<accession>A0A0B7NXZ5</accession>
<gene>
    <name evidence="1" type="primary">PARPA_14410.1 scaffold 50209</name>
</gene>
<dbReference type="AlphaFoldDB" id="A0A0B7NXZ5"/>
<protein>
    <submittedName>
        <fullName evidence="1">Uncharacterized protein</fullName>
    </submittedName>
</protein>
<dbReference type="OrthoDB" id="10559540at2759"/>
<dbReference type="Proteomes" id="UP000054107">
    <property type="component" value="Unassembled WGS sequence"/>
</dbReference>
<proteinExistence type="predicted"/>
<dbReference type="EMBL" id="LN734207">
    <property type="protein sequence ID" value="CEP20089.1"/>
    <property type="molecule type" value="Genomic_DNA"/>
</dbReference>
<organism evidence="1 2">
    <name type="scientific">Parasitella parasitica</name>
    <dbReference type="NCBI Taxonomy" id="35722"/>
    <lineage>
        <taxon>Eukaryota</taxon>
        <taxon>Fungi</taxon>
        <taxon>Fungi incertae sedis</taxon>
        <taxon>Mucoromycota</taxon>
        <taxon>Mucoromycotina</taxon>
        <taxon>Mucoromycetes</taxon>
        <taxon>Mucorales</taxon>
        <taxon>Mucorineae</taxon>
        <taxon>Mucoraceae</taxon>
        <taxon>Parasitella</taxon>
    </lineage>
</organism>
<name>A0A0B7NXZ5_9FUNG</name>
<sequence length="100" mass="11201">MAVTTSPTTRAPSHTIIGAMSKVGVMNLIIRGPKQPSKAQQLAITCNSARDLGRFRQVQRNEGVWHNPFEMSDNNDPINDFFNYTEAEKPLEKELSVDIQ</sequence>
<evidence type="ECO:0000313" key="1">
    <source>
        <dbReference type="EMBL" id="CEP20089.1"/>
    </source>
</evidence>
<reference evidence="1 2" key="1">
    <citation type="submission" date="2014-09" db="EMBL/GenBank/DDBJ databases">
        <authorList>
            <person name="Ellenberger Sabrina"/>
        </authorList>
    </citation>
    <scope>NUCLEOTIDE SEQUENCE [LARGE SCALE GENOMIC DNA]</scope>
    <source>
        <strain evidence="1 2">CBS 412.66</strain>
    </source>
</reference>
<evidence type="ECO:0000313" key="2">
    <source>
        <dbReference type="Proteomes" id="UP000054107"/>
    </source>
</evidence>
<keyword evidence="2" id="KW-1185">Reference proteome</keyword>